<proteinExistence type="predicted"/>
<reference evidence="2" key="1">
    <citation type="submission" date="2020-09" db="EMBL/GenBank/DDBJ databases">
        <title>Rhizobia associated with sainfoin plants.</title>
        <authorList>
            <person name="Asharfi S."/>
            <person name="Kuzmanovic N."/>
            <person name="Bunk B."/>
            <person name="Sproeer C."/>
            <person name="Becker M."/>
            <person name="Thuenen T."/>
        </authorList>
    </citation>
    <scope>NUCLEOTIDE SEQUENCE</scope>
    <source>
        <strain evidence="2">OM4</strain>
    </source>
</reference>
<feature type="region of interest" description="Disordered" evidence="1">
    <location>
        <begin position="44"/>
        <end position="74"/>
    </location>
</feature>
<evidence type="ECO:0000256" key="1">
    <source>
        <dbReference type="SAM" id="MobiDB-lite"/>
    </source>
</evidence>
<gene>
    <name evidence="2" type="ORF">IHQ72_34390</name>
</gene>
<feature type="region of interest" description="Disordered" evidence="1">
    <location>
        <begin position="1"/>
        <end position="20"/>
    </location>
</feature>
<evidence type="ECO:0000313" key="2">
    <source>
        <dbReference type="EMBL" id="UVC15471.1"/>
    </source>
</evidence>
<protein>
    <submittedName>
        <fullName evidence="2">Uncharacterized protein</fullName>
    </submittedName>
</protein>
<sequence>MKHLPYTSELPSEFAGGGHRSVYSTFDDGPNSFFTPQIIRCAGATSGSSEVPRHRSLRRRPAGTRPAFMNTLNG</sequence>
<organism evidence="2 3">
    <name type="scientific">Mesorhizobium onobrychidis</name>
    <dbReference type="NCBI Taxonomy" id="2775404"/>
    <lineage>
        <taxon>Bacteria</taxon>
        <taxon>Pseudomonadati</taxon>
        <taxon>Pseudomonadota</taxon>
        <taxon>Alphaproteobacteria</taxon>
        <taxon>Hyphomicrobiales</taxon>
        <taxon>Phyllobacteriaceae</taxon>
        <taxon>Mesorhizobium</taxon>
    </lineage>
</organism>
<name>A0ABY5QW82_9HYPH</name>
<dbReference type="EMBL" id="CP062229">
    <property type="protein sequence ID" value="UVC15471.1"/>
    <property type="molecule type" value="Genomic_DNA"/>
</dbReference>
<dbReference type="Proteomes" id="UP001058098">
    <property type="component" value="Chromosome"/>
</dbReference>
<keyword evidence="3" id="KW-1185">Reference proteome</keyword>
<accession>A0ABY5QW82</accession>
<evidence type="ECO:0000313" key="3">
    <source>
        <dbReference type="Proteomes" id="UP001058098"/>
    </source>
</evidence>